<gene>
    <name evidence="9" type="ORF">VF00_C0008G0002</name>
</gene>
<feature type="transmembrane region" description="Helical" evidence="7">
    <location>
        <begin position="109"/>
        <end position="131"/>
    </location>
</feature>
<dbReference type="PANTHER" id="PTHR30576:SF0">
    <property type="entry name" value="UNDECAPRENYL-PHOSPHATE N-ACETYLGALACTOSAMINYL 1-PHOSPHATE TRANSFERASE-RELATED"/>
    <property type="match status" value="1"/>
</dbReference>
<comment type="caution">
    <text evidence="9">The sequence shown here is derived from an EMBL/GenBank/DDBJ whole genome shotgun (WGS) entry which is preliminary data.</text>
</comment>
<dbReference type="Proteomes" id="UP000034913">
    <property type="component" value="Unassembled WGS sequence"/>
</dbReference>
<dbReference type="GO" id="GO:0016780">
    <property type="term" value="F:phosphotransferase activity, for other substituted phosphate groups"/>
    <property type="evidence" value="ECO:0007669"/>
    <property type="project" value="TreeGrafter"/>
</dbReference>
<comment type="similarity">
    <text evidence="2">Belongs to the bacterial sugar transferase family.</text>
</comment>
<evidence type="ECO:0000313" key="9">
    <source>
        <dbReference type="EMBL" id="KKW26403.1"/>
    </source>
</evidence>
<feature type="transmembrane region" description="Helical" evidence="7">
    <location>
        <begin position="77"/>
        <end position="97"/>
    </location>
</feature>
<evidence type="ECO:0000259" key="8">
    <source>
        <dbReference type="Pfam" id="PF02397"/>
    </source>
</evidence>
<sequence>MNGHNKIKTAILIIGDYAVLYGALLAALFLRYSQSEEPAPISQHYIPFAIIFALWLVVFGSFGLYDLAFMKNGRRFLLRLLQAMGVNFILAILFFYLLPFFEIEPRRNLFLIAAAGMLFIFAWRFLFNLFVTRTGVSRVIFLGLNQEIIYLADFLAKNPQLGQRPVALVSIDGQNPSQLSLPALAEGHTIPHIPLSATLAETVKKYSADTIVITREIKENRTFVKMLFEIVPLGVSVVEFTGFHEMLTGKIPMSLIEELWFLENLVGSRRRMYEFFKRALDIALSVAIGAPALILFVPIAALIKLDSRGPVFFRQTRIGRDGRLFRLIKFRSMVENAEAIDGAKGGGSDARHTRVGAFLRKNYLDELPQIANILRGEMSFIGPRPERPEYVENLKKKIAFYEMRLLVQPGITGWAQIHMEDDASVEDAPEKMQYDLYYVKNRSFTLDLLIALKTAFTLLQRQGR</sequence>
<protein>
    <submittedName>
        <fullName evidence="9">Sugar transferase</fullName>
    </submittedName>
</protein>
<evidence type="ECO:0000313" key="10">
    <source>
        <dbReference type="Proteomes" id="UP000034913"/>
    </source>
</evidence>
<evidence type="ECO:0000256" key="7">
    <source>
        <dbReference type="SAM" id="Phobius"/>
    </source>
</evidence>
<evidence type="ECO:0000256" key="1">
    <source>
        <dbReference type="ARBA" id="ARBA00004141"/>
    </source>
</evidence>
<feature type="transmembrane region" description="Helical" evidence="7">
    <location>
        <begin position="279"/>
        <end position="303"/>
    </location>
</feature>
<dbReference type="PANTHER" id="PTHR30576">
    <property type="entry name" value="COLANIC BIOSYNTHESIS UDP-GLUCOSE LIPID CARRIER TRANSFERASE"/>
    <property type="match status" value="1"/>
</dbReference>
<evidence type="ECO:0000256" key="4">
    <source>
        <dbReference type="ARBA" id="ARBA00022692"/>
    </source>
</evidence>
<evidence type="ECO:0000256" key="2">
    <source>
        <dbReference type="ARBA" id="ARBA00006464"/>
    </source>
</evidence>
<keyword evidence="6 7" id="KW-0472">Membrane</keyword>
<evidence type="ECO:0000256" key="3">
    <source>
        <dbReference type="ARBA" id="ARBA00022679"/>
    </source>
</evidence>
<feature type="transmembrane region" description="Helical" evidence="7">
    <location>
        <begin position="12"/>
        <end position="32"/>
    </location>
</feature>
<feature type="transmembrane region" description="Helical" evidence="7">
    <location>
        <begin position="44"/>
        <end position="65"/>
    </location>
</feature>
<name>A0A0G1X5H6_UNCK3</name>
<reference evidence="9 10" key="1">
    <citation type="journal article" date="2015" name="Nature">
        <title>rRNA introns, odd ribosomes, and small enigmatic genomes across a large radiation of phyla.</title>
        <authorList>
            <person name="Brown C.T."/>
            <person name="Hug L.A."/>
            <person name="Thomas B.C."/>
            <person name="Sharon I."/>
            <person name="Castelle C.J."/>
            <person name="Singh A."/>
            <person name="Wilkins M.J."/>
            <person name="Williams K.H."/>
            <person name="Banfield J.F."/>
        </authorList>
    </citation>
    <scope>NUCLEOTIDE SEQUENCE [LARGE SCALE GENOMIC DNA]</scope>
</reference>
<dbReference type="InterPro" id="IPR017475">
    <property type="entry name" value="EPS_sugar_tfrase"/>
</dbReference>
<proteinExistence type="inferred from homology"/>
<evidence type="ECO:0000256" key="5">
    <source>
        <dbReference type="ARBA" id="ARBA00022989"/>
    </source>
</evidence>
<keyword evidence="3 9" id="KW-0808">Transferase</keyword>
<dbReference type="NCBIfam" id="TIGR03025">
    <property type="entry name" value="EPS_sugtrans"/>
    <property type="match status" value="1"/>
</dbReference>
<keyword evidence="5 7" id="KW-1133">Transmembrane helix</keyword>
<keyword evidence="4 7" id="KW-0812">Transmembrane</keyword>
<comment type="subcellular location">
    <subcellularLocation>
        <location evidence="1">Membrane</location>
        <topology evidence="1">Multi-pass membrane protein</topology>
    </subcellularLocation>
</comment>
<dbReference type="Pfam" id="PF02397">
    <property type="entry name" value="Bac_transf"/>
    <property type="match status" value="1"/>
</dbReference>
<dbReference type="GO" id="GO:0016020">
    <property type="term" value="C:membrane"/>
    <property type="evidence" value="ECO:0007669"/>
    <property type="project" value="UniProtKB-SubCell"/>
</dbReference>
<organism evidence="9 10">
    <name type="scientific">candidate division Kazan bacterium GW2011_GWB1_52_7</name>
    <dbReference type="NCBI Taxonomy" id="1620414"/>
    <lineage>
        <taxon>Bacteria</taxon>
        <taxon>Bacteria division Kazan-3B-28</taxon>
    </lineage>
</organism>
<dbReference type="AlphaFoldDB" id="A0A0G1X5H6"/>
<accession>A0A0G1X5H6</accession>
<evidence type="ECO:0000256" key="6">
    <source>
        <dbReference type="ARBA" id="ARBA00023136"/>
    </source>
</evidence>
<feature type="domain" description="Bacterial sugar transferase" evidence="8">
    <location>
        <begin position="277"/>
        <end position="459"/>
    </location>
</feature>
<dbReference type="InterPro" id="IPR003362">
    <property type="entry name" value="Bact_transf"/>
</dbReference>
<dbReference type="EMBL" id="LCRB01000008">
    <property type="protein sequence ID" value="KKW26403.1"/>
    <property type="molecule type" value="Genomic_DNA"/>
</dbReference>